<comment type="subcellular location">
    <subcellularLocation>
        <location evidence="1">Membrane</location>
        <topology evidence="1">Single-pass membrane protein</topology>
    </subcellularLocation>
</comment>
<comment type="pathway">
    <text evidence="2">Mycotoxin biosynthesis.</text>
</comment>
<dbReference type="AlphaFoldDB" id="A0AAN6S020"/>
<sequence length="309" mass="34939">MAFRTKALYGLLPQRDSSSASSESNTKESSRWNRFRYYPIFSYGSLVLTHVVIWLVVYVPLAVYIYSSASSSAAGPSWQACDVKRETWSPALGSIKYKPPAHFDGEISQVNRFRGPPGAPPTAEIDAAWKDIGLGAPGIRLTQEDLEVLNKTFLPRGRYLHRIPEEHGGGYLGLLEVFHLLHCLDSLREAMFYNWQYYNQNVSREAVVIHHVSRVGSLAASQANEETDHCIEALRMSIMCTSDVTPITFFDSEALPGRKYPLPDFSSKHVCRDFDAVLDWSWKNPRAVMWEDIGDAVTFKGQQQPYQPR</sequence>
<dbReference type="PANTHER" id="PTHR33365:SF4">
    <property type="entry name" value="CYCLOCHLOROTINE BIOSYNTHESIS PROTEIN O"/>
    <property type="match status" value="1"/>
</dbReference>
<accession>A0AAN6S020</accession>
<keyword evidence="11" id="KW-1185">Reference proteome</keyword>
<evidence type="ECO:0000256" key="5">
    <source>
        <dbReference type="ARBA" id="ARBA00023026"/>
    </source>
</evidence>
<name>A0AAN6S020_9PEZI</name>
<evidence type="ECO:0000256" key="3">
    <source>
        <dbReference type="ARBA" id="ARBA00022692"/>
    </source>
</evidence>
<keyword evidence="5" id="KW-0843">Virulence</keyword>
<dbReference type="GO" id="GO:0043386">
    <property type="term" value="P:mycotoxin biosynthetic process"/>
    <property type="evidence" value="ECO:0007669"/>
    <property type="project" value="InterPro"/>
</dbReference>
<organism evidence="10 11">
    <name type="scientific">Diplogelasinospora grovesii</name>
    <dbReference type="NCBI Taxonomy" id="303347"/>
    <lineage>
        <taxon>Eukaryota</taxon>
        <taxon>Fungi</taxon>
        <taxon>Dikarya</taxon>
        <taxon>Ascomycota</taxon>
        <taxon>Pezizomycotina</taxon>
        <taxon>Sordariomycetes</taxon>
        <taxon>Sordariomycetidae</taxon>
        <taxon>Sordariales</taxon>
        <taxon>Diplogelasinosporaceae</taxon>
        <taxon>Diplogelasinospora</taxon>
    </lineage>
</organism>
<keyword evidence="4 9" id="KW-1133">Transmembrane helix</keyword>
<evidence type="ECO:0000256" key="1">
    <source>
        <dbReference type="ARBA" id="ARBA00004167"/>
    </source>
</evidence>
<evidence type="ECO:0000313" key="10">
    <source>
        <dbReference type="EMBL" id="KAK3936197.1"/>
    </source>
</evidence>
<keyword evidence="6 9" id="KW-0472">Membrane</keyword>
<keyword evidence="7" id="KW-0325">Glycoprotein</keyword>
<gene>
    <name evidence="10" type="ORF">QBC46DRAFT_412345</name>
</gene>
<comment type="caution">
    <text evidence="10">The sequence shown here is derived from an EMBL/GenBank/DDBJ whole genome shotgun (WGS) entry which is preliminary data.</text>
</comment>
<evidence type="ECO:0000256" key="4">
    <source>
        <dbReference type="ARBA" id="ARBA00022989"/>
    </source>
</evidence>
<dbReference type="GO" id="GO:0016020">
    <property type="term" value="C:membrane"/>
    <property type="evidence" value="ECO:0007669"/>
    <property type="project" value="UniProtKB-SubCell"/>
</dbReference>
<evidence type="ECO:0000256" key="7">
    <source>
        <dbReference type="ARBA" id="ARBA00023180"/>
    </source>
</evidence>
<reference evidence="11" key="1">
    <citation type="journal article" date="2023" name="Mol. Phylogenet. Evol.">
        <title>Genome-scale phylogeny and comparative genomics of the fungal order Sordariales.</title>
        <authorList>
            <person name="Hensen N."/>
            <person name="Bonometti L."/>
            <person name="Westerberg I."/>
            <person name="Brannstrom I.O."/>
            <person name="Guillou S."/>
            <person name="Cros-Aarteil S."/>
            <person name="Calhoun S."/>
            <person name="Haridas S."/>
            <person name="Kuo A."/>
            <person name="Mondo S."/>
            <person name="Pangilinan J."/>
            <person name="Riley R."/>
            <person name="LaButti K."/>
            <person name="Andreopoulos B."/>
            <person name="Lipzen A."/>
            <person name="Chen C."/>
            <person name="Yan M."/>
            <person name="Daum C."/>
            <person name="Ng V."/>
            <person name="Clum A."/>
            <person name="Steindorff A."/>
            <person name="Ohm R.A."/>
            <person name="Martin F."/>
            <person name="Silar P."/>
            <person name="Natvig D.O."/>
            <person name="Lalanne C."/>
            <person name="Gautier V."/>
            <person name="Ament-Velasquez S.L."/>
            <person name="Kruys A."/>
            <person name="Hutchinson M.I."/>
            <person name="Powell A.J."/>
            <person name="Barry K."/>
            <person name="Miller A.N."/>
            <person name="Grigoriev I.V."/>
            <person name="Debuchy R."/>
            <person name="Gladieux P."/>
            <person name="Hiltunen Thoren M."/>
            <person name="Johannesson H."/>
        </authorList>
    </citation>
    <scope>NUCLEOTIDE SEQUENCE [LARGE SCALE GENOMIC DNA]</scope>
    <source>
        <strain evidence="11">CBS 340.73</strain>
    </source>
</reference>
<dbReference type="PANTHER" id="PTHR33365">
    <property type="entry name" value="YALI0B05434P"/>
    <property type="match status" value="1"/>
</dbReference>
<protein>
    <recommendedName>
        <fullName evidence="12">Cyclochlorotine biosynthesis protein O</fullName>
    </recommendedName>
</protein>
<evidence type="ECO:0000256" key="6">
    <source>
        <dbReference type="ARBA" id="ARBA00023136"/>
    </source>
</evidence>
<dbReference type="Proteomes" id="UP001303473">
    <property type="component" value="Unassembled WGS sequence"/>
</dbReference>
<dbReference type="InterPro" id="IPR021765">
    <property type="entry name" value="UstYa-like"/>
</dbReference>
<feature type="transmembrane region" description="Helical" evidence="9">
    <location>
        <begin position="40"/>
        <end position="66"/>
    </location>
</feature>
<evidence type="ECO:0000256" key="2">
    <source>
        <dbReference type="ARBA" id="ARBA00004685"/>
    </source>
</evidence>
<dbReference type="EMBL" id="MU853892">
    <property type="protein sequence ID" value="KAK3936197.1"/>
    <property type="molecule type" value="Genomic_DNA"/>
</dbReference>
<evidence type="ECO:0000313" key="11">
    <source>
        <dbReference type="Proteomes" id="UP001303473"/>
    </source>
</evidence>
<evidence type="ECO:0000256" key="8">
    <source>
        <dbReference type="ARBA" id="ARBA00035112"/>
    </source>
</evidence>
<keyword evidence="3 9" id="KW-0812">Transmembrane</keyword>
<evidence type="ECO:0000256" key="9">
    <source>
        <dbReference type="SAM" id="Phobius"/>
    </source>
</evidence>
<comment type="similarity">
    <text evidence="8">Belongs to the ustYa family.</text>
</comment>
<dbReference type="Pfam" id="PF11807">
    <property type="entry name" value="UstYa"/>
    <property type="match status" value="1"/>
</dbReference>
<proteinExistence type="inferred from homology"/>
<evidence type="ECO:0008006" key="12">
    <source>
        <dbReference type="Google" id="ProtNLM"/>
    </source>
</evidence>